<dbReference type="Proteomes" id="UP000317909">
    <property type="component" value="Chromosome"/>
</dbReference>
<evidence type="ECO:0000259" key="2">
    <source>
        <dbReference type="PROSITE" id="PS50110"/>
    </source>
</evidence>
<protein>
    <submittedName>
        <fullName evidence="3">Chemotaxis protein CheY</fullName>
    </submittedName>
</protein>
<dbReference type="GO" id="GO:0000160">
    <property type="term" value="P:phosphorelay signal transduction system"/>
    <property type="evidence" value="ECO:0007669"/>
    <property type="project" value="InterPro"/>
</dbReference>
<dbReference type="InterPro" id="IPR011006">
    <property type="entry name" value="CheY-like_superfamily"/>
</dbReference>
<dbReference type="RefSeq" id="WP_145431662.1">
    <property type="nucleotide sequence ID" value="NZ_CP036339.1"/>
</dbReference>
<feature type="domain" description="Response regulatory" evidence="2">
    <location>
        <begin position="2"/>
        <end position="117"/>
    </location>
</feature>
<accession>A0A517TUL2</accession>
<dbReference type="Pfam" id="PF00072">
    <property type="entry name" value="Response_reg"/>
    <property type="match status" value="1"/>
</dbReference>
<evidence type="ECO:0000256" key="1">
    <source>
        <dbReference type="PROSITE-ProRule" id="PRU00169"/>
    </source>
</evidence>
<dbReference type="OrthoDB" id="9813953at2"/>
<dbReference type="KEGG" id="llh:I41_12250"/>
<dbReference type="SUPFAM" id="SSF52172">
    <property type="entry name" value="CheY-like"/>
    <property type="match status" value="1"/>
</dbReference>
<organism evidence="3 4">
    <name type="scientific">Lacipirellula limnantheis</name>
    <dbReference type="NCBI Taxonomy" id="2528024"/>
    <lineage>
        <taxon>Bacteria</taxon>
        <taxon>Pseudomonadati</taxon>
        <taxon>Planctomycetota</taxon>
        <taxon>Planctomycetia</taxon>
        <taxon>Pirellulales</taxon>
        <taxon>Lacipirellulaceae</taxon>
        <taxon>Lacipirellula</taxon>
    </lineage>
</organism>
<feature type="modified residue" description="4-aspartylphosphate" evidence="1">
    <location>
        <position position="52"/>
    </location>
</feature>
<sequence length="119" mass="12907">MKVLVADDSGVMRKIIIRALNACGVTDIVEAGDGAEAIAKFGETSVDLVMTDWNMPNKTGLDVVKEIRATGSTVPIFMITTEAEMSRVKEAIAAGVNDYLAKPFENDLLRQKIDKFVCV</sequence>
<keyword evidence="1" id="KW-0597">Phosphoprotein</keyword>
<dbReference type="PANTHER" id="PTHR43228:SF1">
    <property type="entry name" value="TWO-COMPONENT RESPONSE REGULATOR ARR22"/>
    <property type="match status" value="1"/>
</dbReference>
<name>A0A517TUL2_9BACT</name>
<evidence type="ECO:0000313" key="3">
    <source>
        <dbReference type="EMBL" id="QDT72059.1"/>
    </source>
</evidence>
<gene>
    <name evidence="3" type="primary">cheY_2</name>
    <name evidence="3" type="ORF">I41_12250</name>
</gene>
<dbReference type="EMBL" id="CP036339">
    <property type="protein sequence ID" value="QDT72059.1"/>
    <property type="molecule type" value="Genomic_DNA"/>
</dbReference>
<keyword evidence="4" id="KW-1185">Reference proteome</keyword>
<dbReference type="AlphaFoldDB" id="A0A517TUL2"/>
<dbReference type="PROSITE" id="PS50110">
    <property type="entry name" value="RESPONSE_REGULATORY"/>
    <property type="match status" value="1"/>
</dbReference>
<dbReference type="InterPro" id="IPR052048">
    <property type="entry name" value="ST_Response_Regulator"/>
</dbReference>
<proteinExistence type="predicted"/>
<evidence type="ECO:0000313" key="4">
    <source>
        <dbReference type="Proteomes" id="UP000317909"/>
    </source>
</evidence>
<dbReference type="SMART" id="SM00448">
    <property type="entry name" value="REC"/>
    <property type="match status" value="1"/>
</dbReference>
<reference evidence="3 4" key="1">
    <citation type="submission" date="2019-02" db="EMBL/GenBank/DDBJ databases">
        <title>Deep-cultivation of Planctomycetes and their phenomic and genomic characterization uncovers novel biology.</title>
        <authorList>
            <person name="Wiegand S."/>
            <person name="Jogler M."/>
            <person name="Boedeker C."/>
            <person name="Pinto D."/>
            <person name="Vollmers J."/>
            <person name="Rivas-Marin E."/>
            <person name="Kohn T."/>
            <person name="Peeters S.H."/>
            <person name="Heuer A."/>
            <person name="Rast P."/>
            <person name="Oberbeckmann S."/>
            <person name="Bunk B."/>
            <person name="Jeske O."/>
            <person name="Meyerdierks A."/>
            <person name="Storesund J.E."/>
            <person name="Kallscheuer N."/>
            <person name="Luecker S."/>
            <person name="Lage O.M."/>
            <person name="Pohl T."/>
            <person name="Merkel B.J."/>
            <person name="Hornburger P."/>
            <person name="Mueller R.-W."/>
            <person name="Bruemmer F."/>
            <person name="Labrenz M."/>
            <person name="Spormann A.M."/>
            <person name="Op den Camp H."/>
            <person name="Overmann J."/>
            <person name="Amann R."/>
            <person name="Jetten M.S.M."/>
            <person name="Mascher T."/>
            <person name="Medema M.H."/>
            <person name="Devos D.P."/>
            <person name="Kaster A.-K."/>
            <person name="Ovreas L."/>
            <person name="Rohde M."/>
            <person name="Galperin M.Y."/>
            <person name="Jogler C."/>
        </authorList>
    </citation>
    <scope>NUCLEOTIDE SEQUENCE [LARGE SCALE GENOMIC DNA]</scope>
    <source>
        <strain evidence="3 4">I41</strain>
    </source>
</reference>
<dbReference type="Gene3D" id="3.40.50.2300">
    <property type="match status" value="1"/>
</dbReference>
<dbReference type="PANTHER" id="PTHR43228">
    <property type="entry name" value="TWO-COMPONENT RESPONSE REGULATOR"/>
    <property type="match status" value="1"/>
</dbReference>
<dbReference type="InterPro" id="IPR001789">
    <property type="entry name" value="Sig_transdc_resp-reg_receiver"/>
</dbReference>